<dbReference type="EMBL" id="CAEZSF010000152">
    <property type="protein sequence ID" value="CAB4547593.1"/>
    <property type="molecule type" value="Genomic_DNA"/>
</dbReference>
<organism evidence="2">
    <name type="scientific">freshwater metagenome</name>
    <dbReference type="NCBI Taxonomy" id="449393"/>
    <lineage>
        <taxon>unclassified sequences</taxon>
        <taxon>metagenomes</taxon>
        <taxon>ecological metagenomes</taxon>
    </lineage>
</organism>
<dbReference type="EMBL" id="CAFBMG010000044">
    <property type="protein sequence ID" value="CAB4899078.1"/>
    <property type="molecule type" value="Genomic_DNA"/>
</dbReference>
<reference evidence="2" key="1">
    <citation type="submission" date="2020-05" db="EMBL/GenBank/DDBJ databases">
        <authorList>
            <person name="Chiriac C."/>
            <person name="Salcher M."/>
            <person name="Ghai R."/>
            <person name="Kavagutti S V."/>
        </authorList>
    </citation>
    <scope>NUCLEOTIDE SEQUENCE</scope>
</reference>
<name>A0A6J6CBB0_9ZZZZ</name>
<dbReference type="PANTHER" id="PTHR39339:SF1">
    <property type="entry name" value="CHAD DOMAIN-CONTAINING PROTEIN"/>
    <property type="match status" value="1"/>
</dbReference>
<protein>
    <submittedName>
        <fullName evidence="2">Unannotated protein</fullName>
    </submittedName>
</protein>
<dbReference type="InterPro" id="IPR007899">
    <property type="entry name" value="CHAD_dom"/>
</dbReference>
<dbReference type="Pfam" id="PF05235">
    <property type="entry name" value="CHAD"/>
    <property type="match status" value="1"/>
</dbReference>
<evidence type="ECO:0000313" key="2">
    <source>
        <dbReference type="EMBL" id="CAB4547593.1"/>
    </source>
</evidence>
<gene>
    <name evidence="2" type="ORF">UFOPK1358_01407</name>
    <name evidence="3" type="ORF">UFOPK3519_00744</name>
</gene>
<dbReference type="AlphaFoldDB" id="A0A6J6CBB0"/>
<dbReference type="PROSITE" id="PS51708">
    <property type="entry name" value="CHAD"/>
    <property type="match status" value="1"/>
</dbReference>
<evidence type="ECO:0000259" key="1">
    <source>
        <dbReference type="PROSITE" id="PS51708"/>
    </source>
</evidence>
<proteinExistence type="predicted"/>
<dbReference type="InterPro" id="IPR038186">
    <property type="entry name" value="CHAD_dom_sf"/>
</dbReference>
<evidence type="ECO:0000313" key="3">
    <source>
        <dbReference type="EMBL" id="CAB4899078.1"/>
    </source>
</evidence>
<dbReference type="Gene3D" id="1.40.20.10">
    <property type="entry name" value="CHAD domain"/>
    <property type="match status" value="1"/>
</dbReference>
<feature type="domain" description="CHAD" evidence="1">
    <location>
        <begin position="38"/>
        <end position="331"/>
    </location>
</feature>
<sequence length="348" mass="38635">MVLPLAPELGNLELAHASTTGSLAVQTPDWSLSREDRQQPAGRVLALLLGVHLQQFRSYENGVLLDLDLEQLHAYRVSLRRSRSLLSSTKSVFPAGERKDLLGDLAKLGYLTSQVRDLDVLLQALPRLCKTVRLASVRSIGEKPSEGQQLRDALLRRRAVAFTELAARIDPSGKDYASYLTMVRTWRTLAAVHRLGGDEPGPDALRPILSVVDATLMKQFGKIRSAGRAAQRSNEVSDWHRLRKRTKALRYALAGYGPLLTEGTVSDLVSRLRKLQNVLGLQQDHAIQIELIERAGLDVGGRTALLAGALSEELHREALKDLHRCRAAWSRFDHKAFKEQLEQAVATE</sequence>
<accession>A0A6J6CBB0</accession>
<dbReference type="SMART" id="SM00880">
    <property type="entry name" value="CHAD"/>
    <property type="match status" value="1"/>
</dbReference>
<dbReference type="PANTHER" id="PTHR39339">
    <property type="entry name" value="SLR1444 PROTEIN"/>
    <property type="match status" value="1"/>
</dbReference>